<feature type="region of interest" description="Disordered" evidence="1">
    <location>
        <begin position="847"/>
        <end position="866"/>
    </location>
</feature>
<dbReference type="PANTHER" id="PTHR45739:SF8">
    <property type="entry name" value="FRAS1-RELATED EXTRACELLULAR MATRIX PROTEIN 1"/>
    <property type="match status" value="1"/>
</dbReference>
<dbReference type="InterPro" id="IPR051561">
    <property type="entry name" value="FRAS1_ECM"/>
</dbReference>
<dbReference type="RefSeq" id="WP_202955384.1">
    <property type="nucleotide sequence ID" value="NZ_JAPCID010000004.1"/>
</dbReference>
<name>A0ABT4RD67_9ACTN</name>
<comment type="caution">
    <text evidence="3">The sequence shown here is derived from an EMBL/GenBank/DDBJ whole genome shotgun (WGS) entry which is preliminary data.</text>
</comment>
<evidence type="ECO:0000256" key="1">
    <source>
        <dbReference type="SAM" id="MobiDB-lite"/>
    </source>
</evidence>
<feature type="signal peptide" evidence="2">
    <location>
        <begin position="1"/>
        <end position="30"/>
    </location>
</feature>
<dbReference type="Gene3D" id="2.60.40.3440">
    <property type="match status" value="3"/>
</dbReference>
<protein>
    <submittedName>
        <fullName evidence="3">Ig-like domain-containing protein</fullName>
    </submittedName>
</protein>
<gene>
    <name evidence="3" type="ORF">OJ962_03095</name>
</gene>
<dbReference type="Gene3D" id="2.60.40.2810">
    <property type="match status" value="2"/>
</dbReference>
<dbReference type="PANTHER" id="PTHR45739">
    <property type="entry name" value="MATRIX PROTEIN, PUTATIVE-RELATED"/>
    <property type="match status" value="1"/>
</dbReference>
<evidence type="ECO:0000313" key="3">
    <source>
        <dbReference type="EMBL" id="MDA0136468.1"/>
    </source>
</evidence>
<keyword evidence="4" id="KW-1185">Reference proteome</keyword>
<dbReference type="EMBL" id="JAPCID010000004">
    <property type="protein sequence ID" value="MDA0136468.1"/>
    <property type="molecule type" value="Genomic_DNA"/>
</dbReference>
<dbReference type="SUPFAM" id="SSF49373">
    <property type="entry name" value="Invasin/intimin cell-adhesion fragments"/>
    <property type="match status" value="1"/>
</dbReference>
<organism evidence="3 4">
    <name type="scientific">Solirubrobacter deserti</name>
    <dbReference type="NCBI Taxonomy" id="2282478"/>
    <lineage>
        <taxon>Bacteria</taxon>
        <taxon>Bacillati</taxon>
        <taxon>Actinomycetota</taxon>
        <taxon>Thermoleophilia</taxon>
        <taxon>Solirubrobacterales</taxon>
        <taxon>Solirubrobacteraceae</taxon>
        <taxon>Solirubrobacter</taxon>
    </lineage>
</organism>
<dbReference type="InterPro" id="IPR008964">
    <property type="entry name" value="Invasin/intimin_cell_adhesion"/>
</dbReference>
<dbReference type="Pfam" id="PF17963">
    <property type="entry name" value="Big_9"/>
    <property type="match status" value="5"/>
</dbReference>
<feature type="compositionally biased region" description="Polar residues" evidence="1">
    <location>
        <begin position="375"/>
        <end position="385"/>
    </location>
</feature>
<keyword evidence="2" id="KW-0732">Signal</keyword>
<feature type="region of interest" description="Disordered" evidence="1">
    <location>
        <begin position="352"/>
        <end position="385"/>
    </location>
</feature>
<accession>A0ABT4RD67</accession>
<evidence type="ECO:0000313" key="4">
    <source>
        <dbReference type="Proteomes" id="UP001147700"/>
    </source>
</evidence>
<dbReference type="Gene3D" id="2.60.40.10">
    <property type="entry name" value="Immunoglobulins"/>
    <property type="match status" value="1"/>
</dbReference>
<dbReference type="InterPro" id="IPR013783">
    <property type="entry name" value="Ig-like_fold"/>
</dbReference>
<sequence length="1318" mass="137295">MSRSAGRVRLLLVLALMALASFALPAAANAAPPTCVDPPAIEIEQGEVYSVSPFALSFYCSDPEGGTLTPTVIAQPAHGTLTGPDALGWYRYTAGTTHVGQDTIRLRVSDPAQEFAEMTVRFTIGVGQNDPPNCFLSIDSRAVIPGQAFQVQAGERTRGTISCTDPDSSAFDFSVHAQPAHGSVTALEEVATGGYATFRYTPAAAHRGSDSFTLHVSDGLAVTELVVAVDVIAPQDDAPQCYQAYFSTLPPADDRHLMEAGEPSRAGLSCWDPEGKPLTFTVVDAPEHGQLSDFQDNATVDERRLFSVRYTTAPTYRGLDEFVVRVGDGELSTEFELKLRVVDPVNSPPTCWTSIGSAPPQPDTRYPAEDDGKPTTGSISCSDPENANVTYSVQVPPAHGVLGSLTPPQGYPLSVAWLSYTPDAEYRGPDEVTIRATDSGGAYTDHVVKFTVVAAANDAPVCHPGLSGAFPGPGQRWRAEAGEPNAGHYSCTDDEGEPLTYTVAEQPAHGTVAFSPGSGSFTYTPVATHRGPDEFKLRAGDGTNSLVSVVQVDVVDPVNNPPQCSVWAGTAGPDGRYPAEAGVDKHLSVSCFDQDSTALTFSVSDQPDHGTADVASVFGSSASLVYRPAESYSGPDELTVTIRDGDLEVQQTVKFQVAEGINDAPECFTARTLVQQPWTGWVSADCYDADNDNLTYTVVEQPKHGTLTSTSGGWNYKPQPGYVGEDTFTYRAFDGELQSGTATAFITVAEADRLLLTPEVDTPQVGTTQRVTATLRDGMGTPRAGETLQWRIAGAGSPLTGQAVTNASGQVEIAWSRSAVGKDELAITHDGTTFDATAIAHWRAASDVQPPTVGPPTTTSGAPLPGVQIGETIDPTDPSQRHILVSRSQTDAAGVQPCPGVPDSRALTLAVSVVIDAGASDVVADSVELFQVAPGAAPTAGALTPPGWMKPSKVEGDKYTFELDCIRTGDLYVSYALSENGEYAEFTVPIGGITLIDPQGVVYDKDKYAERIAAGDTPAVARAAAAITGATVTLQRKVGAAWVTLLSGDPGISPKVNPQITGADGKYQWDVSAGEYRVLVAKAGYDTVTSDAVTIPPPALEHHIALTRTDKPVVPQPDTTAPNTTITAAPAATGDDTTPTFAFSANEGGARFECRVDSGAFAPCTSPHTTAALATGAHTFDVRAVDAAGNADASPARAGFTIVTTQGGDNNGGGGGTENGGGGNPHAGGGAPGGGGGAPAGGGTPPTTTNPQVKPQSALEKRLAKACGKLQGKSKSTCEKRERALAKCDALKTKTKSQKTKKAACVKKAKLIGKAKKP</sequence>
<evidence type="ECO:0000256" key="2">
    <source>
        <dbReference type="SAM" id="SignalP"/>
    </source>
</evidence>
<feature type="chain" id="PRO_5046311694" evidence="2">
    <location>
        <begin position="31"/>
        <end position="1318"/>
    </location>
</feature>
<dbReference type="Proteomes" id="UP001147700">
    <property type="component" value="Unassembled WGS sequence"/>
</dbReference>
<dbReference type="Gene3D" id="2.60.40.1120">
    <property type="entry name" value="Carboxypeptidase-like, regulatory domain"/>
    <property type="match status" value="1"/>
</dbReference>
<feature type="compositionally biased region" description="Gly residues" evidence="1">
    <location>
        <begin position="1209"/>
        <end position="1244"/>
    </location>
</feature>
<feature type="region of interest" description="Disordered" evidence="1">
    <location>
        <begin position="1202"/>
        <end position="1265"/>
    </location>
</feature>
<dbReference type="NCBIfam" id="NF012211">
    <property type="entry name" value="tand_rpt_95"/>
    <property type="match status" value="3"/>
</dbReference>
<reference evidence="3" key="1">
    <citation type="submission" date="2022-10" db="EMBL/GenBank/DDBJ databases">
        <title>The WGS of Solirubrobacter sp. CPCC 204708.</title>
        <authorList>
            <person name="Jiang Z."/>
        </authorList>
    </citation>
    <scope>NUCLEOTIDE SEQUENCE</scope>
    <source>
        <strain evidence="3">CPCC 204708</strain>
    </source>
</reference>
<feature type="compositionally biased region" description="Low complexity" evidence="1">
    <location>
        <begin position="1117"/>
        <end position="1137"/>
    </location>
</feature>
<proteinExistence type="predicted"/>
<feature type="region of interest" description="Disordered" evidence="1">
    <location>
        <begin position="1111"/>
        <end position="1137"/>
    </location>
</feature>